<dbReference type="AlphaFoldDB" id="A0A9P9EL52"/>
<accession>A0A9P9EL52</accession>
<reference evidence="2" key="1">
    <citation type="journal article" date="2021" name="Nat. Commun.">
        <title>Genetic determinants of endophytism in the Arabidopsis root mycobiome.</title>
        <authorList>
            <person name="Mesny F."/>
            <person name="Miyauchi S."/>
            <person name="Thiergart T."/>
            <person name="Pickel B."/>
            <person name="Atanasova L."/>
            <person name="Karlsson M."/>
            <person name="Huettel B."/>
            <person name="Barry K.W."/>
            <person name="Haridas S."/>
            <person name="Chen C."/>
            <person name="Bauer D."/>
            <person name="Andreopoulos W."/>
            <person name="Pangilinan J."/>
            <person name="LaButti K."/>
            <person name="Riley R."/>
            <person name="Lipzen A."/>
            <person name="Clum A."/>
            <person name="Drula E."/>
            <person name="Henrissat B."/>
            <person name="Kohler A."/>
            <person name="Grigoriev I.V."/>
            <person name="Martin F.M."/>
            <person name="Hacquard S."/>
        </authorList>
    </citation>
    <scope>NUCLEOTIDE SEQUENCE</scope>
    <source>
        <strain evidence="2">MPI-CAGE-CH-0243</strain>
    </source>
</reference>
<evidence type="ECO:0000313" key="2">
    <source>
        <dbReference type="EMBL" id="KAH7139041.1"/>
    </source>
</evidence>
<keyword evidence="3" id="KW-1185">Reference proteome</keyword>
<dbReference type="Pfam" id="PF11927">
    <property type="entry name" value="HODM_asu-like"/>
    <property type="match status" value="1"/>
</dbReference>
<dbReference type="EMBL" id="JAGMWT010000001">
    <property type="protein sequence ID" value="KAH7139041.1"/>
    <property type="molecule type" value="Genomic_DNA"/>
</dbReference>
<evidence type="ECO:0000313" key="3">
    <source>
        <dbReference type="Proteomes" id="UP000700596"/>
    </source>
</evidence>
<comment type="caution">
    <text evidence="2">The sequence shown here is derived from an EMBL/GenBank/DDBJ whole genome shotgun (WGS) entry which is preliminary data.</text>
</comment>
<keyword evidence="1" id="KW-0812">Transmembrane</keyword>
<sequence length="415" mass="47053">MIQKNMTSMMRLAPQWWVALVFGLLIYVLRRWMERRRSLIIDRAHTSNIKPTPPQDNDSTGALYSQITPLDPFDLENEEPVKLRPFKDQYHLTMAIETATLSDLLAFDHTYKSRIELRRDLISTQGEQVTSFTSNPAATEETDAAVRELYSWLITTYLPKRHPTLFTSTSTGLRNTVTNETLPMLSDLSSGHDGALEALRLLGSNIDTDFLLLLPTDPSQSAAPFTTPSSPTPTYSLRAFCTCFPSGFSTLQKLDLPLSAIHAPVPSYAPKLERSMDKFFATLPFGKIVKRANWSITTHSRLFCLSGNHIHEKEEGGDRGVEEEEEWDVRDTMLRCERQTLHRLRRTGALVFAFKTYLYSVEELRAEGSGEQLARAIDGLGRGNVPGMMVYKRAVVWGDRVKRFLRGEEEEDVNT</sequence>
<dbReference type="Proteomes" id="UP000700596">
    <property type="component" value="Unassembled WGS sequence"/>
</dbReference>
<organism evidence="2 3">
    <name type="scientific">Dendryphion nanum</name>
    <dbReference type="NCBI Taxonomy" id="256645"/>
    <lineage>
        <taxon>Eukaryota</taxon>
        <taxon>Fungi</taxon>
        <taxon>Dikarya</taxon>
        <taxon>Ascomycota</taxon>
        <taxon>Pezizomycotina</taxon>
        <taxon>Dothideomycetes</taxon>
        <taxon>Pleosporomycetidae</taxon>
        <taxon>Pleosporales</taxon>
        <taxon>Torulaceae</taxon>
        <taxon>Dendryphion</taxon>
    </lineage>
</organism>
<keyword evidence="1" id="KW-1133">Transmembrane helix</keyword>
<dbReference type="OrthoDB" id="5043642at2759"/>
<protein>
    <submittedName>
        <fullName evidence="2">Uncharacterized protein</fullName>
    </submittedName>
</protein>
<keyword evidence="1" id="KW-0472">Membrane</keyword>
<name>A0A9P9EL52_9PLEO</name>
<feature type="transmembrane region" description="Helical" evidence="1">
    <location>
        <begin position="12"/>
        <end position="29"/>
    </location>
</feature>
<gene>
    <name evidence="2" type="ORF">B0J11DRAFT_33937</name>
</gene>
<dbReference type="InterPro" id="IPR021848">
    <property type="entry name" value="HODM_asu-like"/>
</dbReference>
<evidence type="ECO:0000256" key="1">
    <source>
        <dbReference type="SAM" id="Phobius"/>
    </source>
</evidence>
<proteinExistence type="predicted"/>